<feature type="compositionally biased region" description="Low complexity" evidence="1">
    <location>
        <begin position="186"/>
        <end position="197"/>
    </location>
</feature>
<dbReference type="PANTHER" id="PTHR40640">
    <property type="entry name" value="ANCHORED GLYCOPROTEIN, PUTATIVE (AFU_ORTHOLOGUE AFUA_8G04860)-RELATED"/>
    <property type="match status" value="1"/>
</dbReference>
<reference evidence="3 4" key="1">
    <citation type="submission" date="2019-04" db="EMBL/GenBank/DDBJ databases">
        <title>Friends and foes A comparative genomics studyof 23 Aspergillus species from section Flavi.</title>
        <authorList>
            <consortium name="DOE Joint Genome Institute"/>
            <person name="Kjaerbolling I."/>
            <person name="Vesth T."/>
            <person name="Frisvad J.C."/>
            <person name="Nybo J.L."/>
            <person name="Theobald S."/>
            <person name="Kildgaard S."/>
            <person name="Isbrandt T."/>
            <person name="Kuo A."/>
            <person name="Sato A."/>
            <person name="Lyhne E.K."/>
            <person name="Kogle M.E."/>
            <person name="Wiebenga A."/>
            <person name="Kun R.S."/>
            <person name="Lubbers R.J."/>
            <person name="Makela M.R."/>
            <person name="Barry K."/>
            <person name="Chovatia M."/>
            <person name="Clum A."/>
            <person name="Daum C."/>
            <person name="Haridas S."/>
            <person name="He G."/>
            <person name="LaButti K."/>
            <person name="Lipzen A."/>
            <person name="Mondo S."/>
            <person name="Riley R."/>
            <person name="Salamov A."/>
            <person name="Simmons B.A."/>
            <person name="Magnuson J.K."/>
            <person name="Henrissat B."/>
            <person name="Mortensen U.H."/>
            <person name="Larsen T.O."/>
            <person name="Devries R.P."/>
            <person name="Grigoriev I.V."/>
            <person name="Machida M."/>
            <person name="Baker S.E."/>
            <person name="Andersen M.R."/>
        </authorList>
    </citation>
    <scope>NUCLEOTIDE SEQUENCE [LARGE SCALE GENOMIC DNA]</scope>
    <source>
        <strain evidence="3 4">IBT 29228</strain>
    </source>
</reference>
<name>A0A5N7B5J6_9EURO</name>
<evidence type="ECO:0000256" key="1">
    <source>
        <dbReference type="SAM" id="MobiDB-lite"/>
    </source>
</evidence>
<feature type="region of interest" description="Disordered" evidence="1">
    <location>
        <begin position="169"/>
        <end position="197"/>
    </location>
</feature>
<dbReference type="PANTHER" id="PTHR40640:SF1">
    <property type="entry name" value="ANCHORED GLYCOPROTEIN, PUTATIVE (AFU_ORTHOLOGUE AFUA_8G04860)-RELATED"/>
    <property type="match status" value="1"/>
</dbReference>
<evidence type="ECO:0000256" key="2">
    <source>
        <dbReference type="SAM" id="SignalP"/>
    </source>
</evidence>
<evidence type="ECO:0000313" key="3">
    <source>
        <dbReference type="EMBL" id="KAE8377384.1"/>
    </source>
</evidence>
<evidence type="ECO:0008006" key="5">
    <source>
        <dbReference type="Google" id="ProtNLM"/>
    </source>
</evidence>
<protein>
    <recommendedName>
        <fullName evidence="5">GPI anchored protein</fullName>
    </recommendedName>
</protein>
<organism evidence="3 4">
    <name type="scientific">Aspergillus bertholletiae</name>
    <dbReference type="NCBI Taxonomy" id="1226010"/>
    <lineage>
        <taxon>Eukaryota</taxon>
        <taxon>Fungi</taxon>
        <taxon>Dikarya</taxon>
        <taxon>Ascomycota</taxon>
        <taxon>Pezizomycotina</taxon>
        <taxon>Eurotiomycetes</taxon>
        <taxon>Eurotiomycetidae</taxon>
        <taxon>Eurotiales</taxon>
        <taxon>Aspergillaceae</taxon>
        <taxon>Aspergillus</taxon>
        <taxon>Aspergillus subgen. Circumdati</taxon>
    </lineage>
</organism>
<evidence type="ECO:0000313" key="4">
    <source>
        <dbReference type="Proteomes" id="UP000326198"/>
    </source>
</evidence>
<feature type="chain" id="PRO_5024910135" description="GPI anchored protein" evidence="2">
    <location>
        <begin position="21"/>
        <end position="226"/>
    </location>
</feature>
<feature type="signal peptide" evidence="2">
    <location>
        <begin position="1"/>
        <end position="20"/>
    </location>
</feature>
<keyword evidence="4" id="KW-1185">Reference proteome</keyword>
<proteinExistence type="predicted"/>
<accession>A0A5N7B5J6</accession>
<dbReference type="AlphaFoldDB" id="A0A5N7B5J6"/>
<sequence>MRFQVTHCLALLAAVTATTANDIVSFLYPGGAFASDAKLIGTTGGSLTTLAFNCHETATATVTTIVATRSATAPDDGDDDQCWAPEGGYTITAGSTTFKFVYTTPGYTMSAGCSFAGTTHVSCKAASTFISDTGIQSFHTSSSLTYISVTITETESAFASATASATSSSAPKTTASVTDNATLRPSDSSSASSTAETSSNVAMPLATGLTHWAAGSAAMILALVLA</sequence>
<dbReference type="Proteomes" id="UP000326198">
    <property type="component" value="Unassembled WGS sequence"/>
</dbReference>
<gene>
    <name evidence="3" type="ORF">BDV26DRAFT_214424</name>
</gene>
<keyword evidence="2" id="KW-0732">Signal</keyword>
<dbReference type="EMBL" id="ML736224">
    <property type="protein sequence ID" value="KAE8377384.1"/>
    <property type="molecule type" value="Genomic_DNA"/>
</dbReference>
<dbReference type="OrthoDB" id="4509658at2759"/>